<organism evidence="2 3">
    <name type="scientific">Trichuris muris</name>
    <name type="common">Mouse whipworm</name>
    <dbReference type="NCBI Taxonomy" id="70415"/>
    <lineage>
        <taxon>Eukaryota</taxon>
        <taxon>Metazoa</taxon>
        <taxon>Ecdysozoa</taxon>
        <taxon>Nematoda</taxon>
        <taxon>Enoplea</taxon>
        <taxon>Dorylaimia</taxon>
        <taxon>Trichinellida</taxon>
        <taxon>Trichuridae</taxon>
        <taxon>Trichuris</taxon>
    </lineage>
</organism>
<accession>A0A5S6QRJ2</accession>
<sequence>MKLLFLLLTFTTAPVAGAVRGETQVLEDLLDIPCGDAKSPNSVMVIDDDRVDGIECLAALLPYTGKDNSFLLTTNNCFYAGHLSYWRHRHVVSLKSSRKRYKEVLYDMDPFGMRQHSPAVITVKAKLHEDQQMSPLCIGEDEYDEDRRLEQVPISLQPSQGGKMSQFSLKTATRETLVLHSGAPIICKLDGKWTQVGIYSPDTEFKGRQHTFLPLDDVYLDWMQSTGKRIAKYGRRDRY</sequence>
<keyword evidence="1" id="KW-0732">Signal</keyword>
<evidence type="ECO:0000313" key="3">
    <source>
        <dbReference type="WBParaSite" id="TMUE_2000009773.1"/>
    </source>
</evidence>
<dbReference type="SUPFAM" id="SSF50494">
    <property type="entry name" value="Trypsin-like serine proteases"/>
    <property type="match status" value="1"/>
</dbReference>
<dbReference type="WBParaSite" id="TMUE_2000009773.1">
    <property type="protein sequence ID" value="TMUE_2000009773.1"/>
    <property type="gene ID" value="WBGene00285590"/>
</dbReference>
<feature type="chain" id="PRO_5024281529" evidence="1">
    <location>
        <begin position="19"/>
        <end position="239"/>
    </location>
</feature>
<proteinExistence type="predicted"/>
<reference evidence="3" key="1">
    <citation type="submission" date="2019-12" db="UniProtKB">
        <authorList>
            <consortium name="WormBaseParasite"/>
        </authorList>
    </citation>
    <scope>IDENTIFICATION</scope>
</reference>
<protein>
    <submittedName>
        <fullName evidence="3">Peptidase S1 domain-containing protein</fullName>
    </submittedName>
</protein>
<evidence type="ECO:0000313" key="2">
    <source>
        <dbReference type="Proteomes" id="UP000046395"/>
    </source>
</evidence>
<feature type="signal peptide" evidence="1">
    <location>
        <begin position="1"/>
        <end position="18"/>
    </location>
</feature>
<evidence type="ECO:0000256" key="1">
    <source>
        <dbReference type="SAM" id="SignalP"/>
    </source>
</evidence>
<dbReference type="InterPro" id="IPR009003">
    <property type="entry name" value="Peptidase_S1_PA"/>
</dbReference>
<dbReference type="AlphaFoldDB" id="A0A5S6QRJ2"/>
<name>A0A5S6QRJ2_TRIMR</name>
<dbReference type="Proteomes" id="UP000046395">
    <property type="component" value="Unassembled WGS sequence"/>
</dbReference>
<keyword evidence="2" id="KW-1185">Reference proteome</keyword>